<name>A0A072VH42_MEDTR</name>
<evidence type="ECO:0000313" key="1">
    <source>
        <dbReference type="EMBL" id="KEH37455.1"/>
    </source>
</evidence>
<gene>
    <name evidence="1" type="ordered locus">MTR_2g038305</name>
</gene>
<dbReference type="HOGENOM" id="CLU_2281580_0_0_1"/>
<dbReference type="EnsemblPlants" id="KEH37455">
    <property type="protein sequence ID" value="KEH37455"/>
    <property type="gene ID" value="MTR_2g038305"/>
</dbReference>
<reference evidence="2" key="3">
    <citation type="submission" date="2015-04" db="UniProtKB">
        <authorList>
            <consortium name="EnsemblPlants"/>
        </authorList>
    </citation>
    <scope>IDENTIFICATION</scope>
    <source>
        <strain evidence="2">cv. Jemalong A17</strain>
    </source>
</reference>
<reference evidence="1 3" key="2">
    <citation type="journal article" date="2014" name="BMC Genomics">
        <title>An improved genome release (version Mt4.0) for the model legume Medicago truncatula.</title>
        <authorList>
            <person name="Tang H."/>
            <person name="Krishnakumar V."/>
            <person name="Bidwell S."/>
            <person name="Rosen B."/>
            <person name="Chan A."/>
            <person name="Zhou S."/>
            <person name="Gentzbittel L."/>
            <person name="Childs K.L."/>
            <person name="Yandell M."/>
            <person name="Gundlach H."/>
            <person name="Mayer K.F."/>
            <person name="Schwartz D.C."/>
            <person name="Town C.D."/>
        </authorList>
    </citation>
    <scope>GENOME REANNOTATION</scope>
    <source>
        <strain evidence="1">A17</strain>
        <strain evidence="2 3">cv. Jemalong A17</strain>
    </source>
</reference>
<accession>A0A072VH42</accession>
<dbReference type="AlphaFoldDB" id="A0A072VH42"/>
<dbReference type="Proteomes" id="UP000002051">
    <property type="component" value="Chromosome 2"/>
</dbReference>
<keyword evidence="3" id="KW-1185">Reference proteome</keyword>
<evidence type="ECO:0000313" key="2">
    <source>
        <dbReference type="EnsemblPlants" id="KEH37455"/>
    </source>
</evidence>
<sequence>MTNSTTDWSPKSLAKSRCDLEAHQTESSTFLSFNPYFFLLNRLERQSACTYTDLVVARALKIIALDTIFLIRNQKDILLVFPQYMSATSRIEMHIMKIDSSS</sequence>
<organism evidence="1 3">
    <name type="scientific">Medicago truncatula</name>
    <name type="common">Barrel medic</name>
    <name type="synonym">Medicago tribuloides</name>
    <dbReference type="NCBI Taxonomy" id="3880"/>
    <lineage>
        <taxon>Eukaryota</taxon>
        <taxon>Viridiplantae</taxon>
        <taxon>Streptophyta</taxon>
        <taxon>Embryophyta</taxon>
        <taxon>Tracheophyta</taxon>
        <taxon>Spermatophyta</taxon>
        <taxon>Magnoliopsida</taxon>
        <taxon>eudicotyledons</taxon>
        <taxon>Gunneridae</taxon>
        <taxon>Pentapetalae</taxon>
        <taxon>rosids</taxon>
        <taxon>fabids</taxon>
        <taxon>Fabales</taxon>
        <taxon>Fabaceae</taxon>
        <taxon>Papilionoideae</taxon>
        <taxon>50 kb inversion clade</taxon>
        <taxon>NPAAA clade</taxon>
        <taxon>Hologalegina</taxon>
        <taxon>IRL clade</taxon>
        <taxon>Trifolieae</taxon>
        <taxon>Medicago</taxon>
    </lineage>
</organism>
<protein>
    <submittedName>
        <fullName evidence="1 2">Uncharacterized protein</fullName>
    </submittedName>
</protein>
<proteinExistence type="predicted"/>
<reference evidence="1 3" key="1">
    <citation type="journal article" date="2011" name="Nature">
        <title>The Medicago genome provides insight into the evolution of rhizobial symbioses.</title>
        <authorList>
            <person name="Young N.D."/>
            <person name="Debelle F."/>
            <person name="Oldroyd G.E."/>
            <person name="Geurts R."/>
            <person name="Cannon S.B."/>
            <person name="Udvardi M.K."/>
            <person name="Benedito V.A."/>
            <person name="Mayer K.F."/>
            <person name="Gouzy J."/>
            <person name="Schoof H."/>
            <person name="Van de Peer Y."/>
            <person name="Proost S."/>
            <person name="Cook D.R."/>
            <person name="Meyers B.C."/>
            <person name="Spannagl M."/>
            <person name="Cheung F."/>
            <person name="De Mita S."/>
            <person name="Krishnakumar V."/>
            <person name="Gundlach H."/>
            <person name="Zhou S."/>
            <person name="Mudge J."/>
            <person name="Bharti A.K."/>
            <person name="Murray J.D."/>
            <person name="Naoumkina M.A."/>
            <person name="Rosen B."/>
            <person name="Silverstein K.A."/>
            <person name="Tang H."/>
            <person name="Rombauts S."/>
            <person name="Zhao P.X."/>
            <person name="Zhou P."/>
            <person name="Barbe V."/>
            <person name="Bardou P."/>
            <person name="Bechner M."/>
            <person name="Bellec A."/>
            <person name="Berger A."/>
            <person name="Berges H."/>
            <person name="Bidwell S."/>
            <person name="Bisseling T."/>
            <person name="Choisne N."/>
            <person name="Couloux A."/>
            <person name="Denny R."/>
            <person name="Deshpande S."/>
            <person name="Dai X."/>
            <person name="Doyle J.J."/>
            <person name="Dudez A.M."/>
            <person name="Farmer A.D."/>
            <person name="Fouteau S."/>
            <person name="Franken C."/>
            <person name="Gibelin C."/>
            <person name="Gish J."/>
            <person name="Goldstein S."/>
            <person name="Gonzalez A.J."/>
            <person name="Green P.J."/>
            <person name="Hallab A."/>
            <person name="Hartog M."/>
            <person name="Hua A."/>
            <person name="Humphray S.J."/>
            <person name="Jeong D.H."/>
            <person name="Jing Y."/>
            <person name="Jocker A."/>
            <person name="Kenton S.M."/>
            <person name="Kim D.J."/>
            <person name="Klee K."/>
            <person name="Lai H."/>
            <person name="Lang C."/>
            <person name="Lin S."/>
            <person name="Macmil S.L."/>
            <person name="Magdelenat G."/>
            <person name="Matthews L."/>
            <person name="McCorrison J."/>
            <person name="Monaghan E.L."/>
            <person name="Mun J.H."/>
            <person name="Najar F.Z."/>
            <person name="Nicholson C."/>
            <person name="Noirot C."/>
            <person name="O'Bleness M."/>
            <person name="Paule C.R."/>
            <person name="Poulain J."/>
            <person name="Prion F."/>
            <person name="Qin B."/>
            <person name="Qu C."/>
            <person name="Retzel E.F."/>
            <person name="Riddle C."/>
            <person name="Sallet E."/>
            <person name="Samain S."/>
            <person name="Samson N."/>
            <person name="Sanders I."/>
            <person name="Saurat O."/>
            <person name="Scarpelli C."/>
            <person name="Schiex T."/>
            <person name="Segurens B."/>
            <person name="Severin A.J."/>
            <person name="Sherrier D.J."/>
            <person name="Shi R."/>
            <person name="Sims S."/>
            <person name="Singer S.R."/>
            <person name="Sinharoy S."/>
            <person name="Sterck L."/>
            <person name="Viollet A."/>
            <person name="Wang B.B."/>
            <person name="Wang K."/>
            <person name="Wang M."/>
            <person name="Wang X."/>
            <person name="Warfsmann J."/>
            <person name="Weissenbach J."/>
            <person name="White D.D."/>
            <person name="White J.D."/>
            <person name="Wiley G.B."/>
            <person name="Wincker P."/>
            <person name="Xing Y."/>
            <person name="Yang L."/>
            <person name="Yao Z."/>
            <person name="Ying F."/>
            <person name="Zhai J."/>
            <person name="Zhou L."/>
            <person name="Zuber A."/>
            <person name="Denarie J."/>
            <person name="Dixon R.A."/>
            <person name="May G.D."/>
            <person name="Schwartz D.C."/>
            <person name="Rogers J."/>
            <person name="Quetier F."/>
            <person name="Town C.D."/>
            <person name="Roe B.A."/>
        </authorList>
    </citation>
    <scope>NUCLEOTIDE SEQUENCE [LARGE SCALE GENOMIC DNA]</scope>
    <source>
        <strain evidence="1">A17</strain>
        <strain evidence="2 3">cv. Jemalong A17</strain>
    </source>
</reference>
<evidence type="ECO:0000313" key="3">
    <source>
        <dbReference type="Proteomes" id="UP000002051"/>
    </source>
</evidence>
<dbReference type="EMBL" id="CM001218">
    <property type="protein sequence ID" value="KEH37455.1"/>
    <property type="molecule type" value="Genomic_DNA"/>
</dbReference>